<dbReference type="AlphaFoldDB" id="A0A8T0HPH3"/>
<sequence length="117" mass="12579">MKIPAAVDTIYRHDADTAAHLTLLSPSGHPLDQASSRCWALVVWRSRPFSAPSQADAFDPADQVPPHLAAPGPSSALLYQPNPPSGARTNQLPPPSRRSSSTPPPARHRERISLAHL</sequence>
<evidence type="ECO:0000313" key="3">
    <source>
        <dbReference type="Proteomes" id="UP000822688"/>
    </source>
</evidence>
<evidence type="ECO:0000313" key="2">
    <source>
        <dbReference type="EMBL" id="KAG0572697.1"/>
    </source>
</evidence>
<feature type="region of interest" description="Disordered" evidence="1">
    <location>
        <begin position="52"/>
        <end position="117"/>
    </location>
</feature>
<comment type="caution">
    <text evidence="2">The sequence shown here is derived from an EMBL/GenBank/DDBJ whole genome shotgun (WGS) entry which is preliminary data.</text>
</comment>
<name>A0A8T0HPH3_CERPU</name>
<gene>
    <name evidence="2" type="ORF">KC19_VG118100</name>
</gene>
<protein>
    <submittedName>
        <fullName evidence="2">Uncharacterized protein</fullName>
    </submittedName>
</protein>
<dbReference type="Proteomes" id="UP000822688">
    <property type="component" value="Chromosome V"/>
</dbReference>
<organism evidence="2 3">
    <name type="scientific">Ceratodon purpureus</name>
    <name type="common">Fire moss</name>
    <name type="synonym">Dicranum purpureum</name>
    <dbReference type="NCBI Taxonomy" id="3225"/>
    <lineage>
        <taxon>Eukaryota</taxon>
        <taxon>Viridiplantae</taxon>
        <taxon>Streptophyta</taxon>
        <taxon>Embryophyta</taxon>
        <taxon>Bryophyta</taxon>
        <taxon>Bryophytina</taxon>
        <taxon>Bryopsida</taxon>
        <taxon>Dicranidae</taxon>
        <taxon>Pseudoditrichales</taxon>
        <taxon>Ditrichaceae</taxon>
        <taxon>Ceratodon</taxon>
    </lineage>
</organism>
<keyword evidence="3" id="KW-1185">Reference proteome</keyword>
<accession>A0A8T0HPH3</accession>
<proteinExistence type="predicted"/>
<evidence type="ECO:0000256" key="1">
    <source>
        <dbReference type="SAM" id="MobiDB-lite"/>
    </source>
</evidence>
<reference evidence="2" key="1">
    <citation type="submission" date="2020-06" db="EMBL/GenBank/DDBJ databases">
        <title>WGS assembly of Ceratodon purpureus strain R40.</title>
        <authorList>
            <person name="Carey S.B."/>
            <person name="Jenkins J."/>
            <person name="Shu S."/>
            <person name="Lovell J.T."/>
            <person name="Sreedasyam A."/>
            <person name="Maumus F."/>
            <person name="Tiley G.P."/>
            <person name="Fernandez-Pozo N."/>
            <person name="Barry K."/>
            <person name="Chen C."/>
            <person name="Wang M."/>
            <person name="Lipzen A."/>
            <person name="Daum C."/>
            <person name="Saski C.A."/>
            <person name="Payton A.C."/>
            <person name="Mcbreen J.C."/>
            <person name="Conrad R.E."/>
            <person name="Kollar L.M."/>
            <person name="Olsson S."/>
            <person name="Huttunen S."/>
            <person name="Landis J.B."/>
            <person name="Wickett N.J."/>
            <person name="Johnson M.G."/>
            <person name="Rensing S.A."/>
            <person name="Grimwood J."/>
            <person name="Schmutz J."/>
            <person name="Mcdaniel S.F."/>
        </authorList>
    </citation>
    <scope>NUCLEOTIDE SEQUENCE</scope>
    <source>
        <strain evidence="2">R40</strain>
    </source>
</reference>
<dbReference type="EMBL" id="CM026426">
    <property type="protein sequence ID" value="KAG0572697.1"/>
    <property type="molecule type" value="Genomic_DNA"/>
</dbReference>